<organism evidence="1">
    <name type="scientific">freshwater metagenome</name>
    <dbReference type="NCBI Taxonomy" id="449393"/>
    <lineage>
        <taxon>unclassified sequences</taxon>
        <taxon>metagenomes</taxon>
        <taxon>ecological metagenomes</taxon>
    </lineage>
</organism>
<gene>
    <name evidence="1" type="ORF">UFOPK3651_01058</name>
</gene>
<reference evidence="1" key="1">
    <citation type="submission" date="2020-05" db="EMBL/GenBank/DDBJ databases">
        <authorList>
            <person name="Chiriac C."/>
            <person name="Salcher M."/>
            <person name="Ghai R."/>
            <person name="Kavagutti S V."/>
        </authorList>
    </citation>
    <scope>NUCLEOTIDE SEQUENCE</scope>
</reference>
<evidence type="ECO:0000313" key="1">
    <source>
        <dbReference type="EMBL" id="CAB4924290.1"/>
    </source>
</evidence>
<sequence>MTIHVGVAFPPHRQGAIAEFHVAHDGVMDIPAELFRLDGRLMIGLYSRVDGIAWEYPLSDFLAAIASGIKVLEGG</sequence>
<name>A0A6J7I0P7_9ZZZZ</name>
<accession>A0A6J7I0P7</accession>
<protein>
    <submittedName>
        <fullName evidence="1">Unannotated protein</fullName>
    </submittedName>
</protein>
<dbReference type="AlphaFoldDB" id="A0A6J7I0P7"/>
<dbReference type="EMBL" id="CAFBMT010000005">
    <property type="protein sequence ID" value="CAB4924290.1"/>
    <property type="molecule type" value="Genomic_DNA"/>
</dbReference>
<proteinExistence type="predicted"/>